<evidence type="ECO:0000256" key="1">
    <source>
        <dbReference type="SAM" id="MobiDB-lite"/>
    </source>
</evidence>
<proteinExistence type="predicted"/>
<keyword evidence="3" id="KW-1185">Reference proteome</keyword>
<evidence type="ECO:0000313" key="3">
    <source>
        <dbReference type="Proteomes" id="UP000479000"/>
    </source>
</evidence>
<feature type="region of interest" description="Disordered" evidence="1">
    <location>
        <begin position="1"/>
        <end position="115"/>
    </location>
</feature>
<feature type="compositionally biased region" description="Gly residues" evidence="1">
    <location>
        <begin position="20"/>
        <end position="38"/>
    </location>
</feature>
<protein>
    <submittedName>
        <fullName evidence="2">Uncharacterized protein</fullName>
    </submittedName>
</protein>
<gene>
    <name evidence="2" type="ORF">NTEN_LOCUS8797</name>
</gene>
<dbReference type="AlphaFoldDB" id="A0A6H5GJB1"/>
<organism evidence="2 3">
    <name type="scientific">Nesidiocoris tenuis</name>
    <dbReference type="NCBI Taxonomy" id="355587"/>
    <lineage>
        <taxon>Eukaryota</taxon>
        <taxon>Metazoa</taxon>
        <taxon>Ecdysozoa</taxon>
        <taxon>Arthropoda</taxon>
        <taxon>Hexapoda</taxon>
        <taxon>Insecta</taxon>
        <taxon>Pterygota</taxon>
        <taxon>Neoptera</taxon>
        <taxon>Paraneoptera</taxon>
        <taxon>Hemiptera</taxon>
        <taxon>Heteroptera</taxon>
        <taxon>Panheteroptera</taxon>
        <taxon>Cimicomorpha</taxon>
        <taxon>Miridae</taxon>
        <taxon>Dicyphina</taxon>
        <taxon>Nesidiocoris</taxon>
    </lineage>
</organism>
<accession>A0A6H5GJB1</accession>
<dbReference type="Proteomes" id="UP000479000">
    <property type="component" value="Unassembled WGS sequence"/>
</dbReference>
<name>A0A6H5GJB1_9HEMI</name>
<dbReference type="EMBL" id="CADCXU010013357">
    <property type="protein sequence ID" value="CAB0003174.1"/>
    <property type="molecule type" value="Genomic_DNA"/>
</dbReference>
<sequence length="233" mass="24563">MPGGPPGMPGGPPGMPGGPPGMHGGPPGMHGGPPGMLGGPPSMSEGPPGTGQPGMLGEPPGIPRGPYQQPPAMFGQQRAPPSGLVRGPAPGPPPGLPPAHLQSLAPPNSEPSNGTLLEKSAQEMSQDAPQYSLTFYANIRFAAQLIKLLQTNSELKSIIDQAKREHNSGDHVVKHGLLCRKIDKTQTAQLLIVMPQDISSHKRLIKAVIAHYPQLSLDDLICFFRFIVLQHWD</sequence>
<reference evidence="2 3" key="1">
    <citation type="submission" date="2020-02" db="EMBL/GenBank/DDBJ databases">
        <authorList>
            <person name="Ferguson B K."/>
        </authorList>
    </citation>
    <scope>NUCLEOTIDE SEQUENCE [LARGE SCALE GENOMIC DNA]</scope>
</reference>
<feature type="compositionally biased region" description="Pro residues" evidence="1">
    <location>
        <begin position="1"/>
        <end position="19"/>
    </location>
</feature>
<evidence type="ECO:0000313" key="2">
    <source>
        <dbReference type="EMBL" id="CAB0003174.1"/>
    </source>
</evidence>